<comment type="caution">
    <text evidence="1">The sequence shown here is derived from an EMBL/GenBank/DDBJ whole genome shotgun (WGS) entry which is preliminary data.</text>
</comment>
<name>A0A9P7C0M0_9FUNG</name>
<organism evidence="1 2">
    <name type="scientific">Rhizopus delemar</name>
    <dbReference type="NCBI Taxonomy" id="936053"/>
    <lineage>
        <taxon>Eukaryota</taxon>
        <taxon>Fungi</taxon>
        <taxon>Fungi incertae sedis</taxon>
        <taxon>Mucoromycota</taxon>
        <taxon>Mucoromycotina</taxon>
        <taxon>Mucoromycetes</taxon>
        <taxon>Mucorales</taxon>
        <taxon>Mucorineae</taxon>
        <taxon>Rhizopodaceae</taxon>
        <taxon>Rhizopus</taxon>
    </lineage>
</organism>
<keyword evidence="2" id="KW-1185">Reference proteome</keyword>
<evidence type="ECO:0000313" key="1">
    <source>
        <dbReference type="EMBL" id="KAG1530624.1"/>
    </source>
</evidence>
<gene>
    <name evidence="1" type="ORF">G6F50_017193</name>
</gene>
<accession>A0A9P7C0M0</accession>
<sequence length="94" mass="10242">MPDVAVDLARLVERLMRHEDEFGRARRQVAASLGRAGLHHDRPALRRASDVQRAADGEVLALMVKGVVLAGIEEFAGVLVPDERVVFPGVPQAH</sequence>
<dbReference type="EMBL" id="JAANIU010012138">
    <property type="protein sequence ID" value="KAG1530624.1"/>
    <property type="molecule type" value="Genomic_DNA"/>
</dbReference>
<evidence type="ECO:0000313" key="2">
    <source>
        <dbReference type="Proteomes" id="UP000740926"/>
    </source>
</evidence>
<reference evidence="1 2" key="1">
    <citation type="journal article" date="2020" name="Microb. Genom.">
        <title>Genetic diversity of clinical and environmental Mucorales isolates obtained from an investigation of mucormycosis cases among solid organ transplant recipients.</title>
        <authorList>
            <person name="Nguyen M.H."/>
            <person name="Kaul D."/>
            <person name="Muto C."/>
            <person name="Cheng S.J."/>
            <person name="Richter R.A."/>
            <person name="Bruno V.M."/>
            <person name="Liu G."/>
            <person name="Beyhan S."/>
            <person name="Sundermann A.J."/>
            <person name="Mounaud S."/>
            <person name="Pasculle A.W."/>
            <person name="Nierman W.C."/>
            <person name="Driscoll E."/>
            <person name="Cumbie R."/>
            <person name="Clancy C.J."/>
            <person name="Dupont C.L."/>
        </authorList>
    </citation>
    <scope>NUCLEOTIDE SEQUENCE [LARGE SCALE GENOMIC DNA]</scope>
    <source>
        <strain evidence="1 2">GL24</strain>
    </source>
</reference>
<protein>
    <submittedName>
        <fullName evidence="1">Uncharacterized protein</fullName>
    </submittedName>
</protein>
<dbReference type="AlphaFoldDB" id="A0A9P7C0M0"/>
<dbReference type="Proteomes" id="UP000740926">
    <property type="component" value="Unassembled WGS sequence"/>
</dbReference>
<proteinExistence type="predicted"/>